<dbReference type="PANTHER" id="PTHR46890:SF28">
    <property type="entry name" value="REVERSE TRANSCRIPTASE DOMAIN-CONTAINING PROTEIN"/>
    <property type="match status" value="1"/>
</dbReference>
<gene>
    <name evidence="3" type="primary">LOC107022083</name>
</gene>
<accession>A0ABM1GZR5</accession>
<dbReference type="GeneID" id="107022083"/>
<dbReference type="PANTHER" id="PTHR46890">
    <property type="entry name" value="NON-LTR RETROLELEMENT REVERSE TRANSCRIPTASE-LIKE PROTEIN-RELATED"/>
    <property type="match status" value="1"/>
</dbReference>
<protein>
    <submittedName>
        <fullName evidence="3">Uncharacterized protein LOC107022083</fullName>
    </submittedName>
</protein>
<dbReference type="Pfam" id="PF00078">
    <property type="entry name" value="RVT_1"/>
    <property type="match status" value="1"/>
</dbReference>
<name>A0ABM1GZR5_SOLPN</name>
<organism evidence="2 3">
    <name type="scientific">Solanum pennellii</name>
    <name type="common">Tomato</name>
    <name type="synonym">Lycopersicon pennellii</name>
    <dbReference type="NCBI Taxonomy" id="28526"/>
    <lineage>
        <taxon>Eukaryota</taxon>
        <taxon>Viridiplantae</taxon>
        <taxon>Streptophyta</taxon>
        <taxon>Embryophyta</taxon>
        <taxon>Tracheophyta</taxon>
        <taxon>Spermatophyta</taxon>
        <taxon>Magnoliopsida</taxon>
        <taxon>eudicotyledons</taxon>
        <taxon>Gunneridae</taxon>
        <taxon>Pentapetalae</taxon>
        <taxon>asterids</taxon>
        <taxon>lamiids</taxon>
        <taxon>Solanales</taxon>
        <taxon>Solanaceae</taxon>
        <taxon>Solanoideae</taxon>
        <taxon>Solaneae</taxon>
        <taxon>Solanum</taxon>
        <taxon>Solanum subgen. Lycopersicon</taxon>
    </lineage>
</organism>
<evidence type="ECO:0000313" key="2">
    <source>
        <dbReference type="Proteomes" id="UP000694930"/>
    </source>
</evidence>
<sequence>MVRRSINNNDNADLDVAPTLHEIKYSVFSIDLDSAASPDGLNGIFYQTSWGIIVEDLHKVVVYFFQGVNLPKFFTHTCIVLLPKVEAPQEFKDFSNISLCNVSGKIISKVINNRLSRILPKIISHNQSGFVKGRSIADNVLLAQEIISDIPKPKKGKNMVIKLDMAKAYATVSWPFLCFMMRQMGFSKNRLISSSDLSPTIGTPW</sequence>
<keyword evidence="2" id="KW-1185">Reference proteome</keyword>
<evidence type="ECO:0000259" key="1">
    <source>
        <dbReference type="Pfam" id="PF00078"/>
    </source>
</evidence>
<reference evidence="2" key="1">
    <citation type="journal article" date="2014" name="Nat. Genet.">
        <title>The genome of the stress-tolerant wild tomato species Solanum pennellii.</title>
        <authorList>
            <person name="Bolger A."/>
            <person name="Scossa F."/>
            <person name="Bolger M.E."/>
            <person name="Lanz C."/>
            <person name="Maumus F."/>
            <person name="Tohge T."/>
            <person name="Quesneville H."/>
            <person name="Alseekh S."/>
            <person name="Sorensen I."/>
            <person name="Lichtenstein G."/>
            <person name="Fich E.A."/>
            <person name="Conte M."/>
            <person name="Keller H."/>
            <person name="Schneeberger K."/>
            <person name="Schwacke R."/>
            <person name="Ofner I."/>
            <person name="Vrebalov J."/>
            <person name="Xu Y."/>
            <person name="Osorio S."/>
            <person name="Aflitos S.A."/>
            <person name="Schijlen E."/>
            <person name="Jimenez-Gomez J.M."/>
            <person name="Ryngajllo M."/>
            <person name="Kimura S."/>
            <person name="Kumar R."/>
            <person name="Koenig D."/>
            <person name="Headland L.R."/>
            <person name="Maloof J.N."/>
            <person name="Sinha N."/>
            <person name="van Ham R.C."/>
            <person name="Lankhorst R.K."/>
            <person name="Mao L."/>
            <person name="Vogel A."/>
            <person name="Arsova B."/>
            <person name="Panstruga R."/>
            <person name="Fei Z."/>
            <person name="Rose J.K."/>
            <person name="Zamir D."/>
            <person name="Carrari F."/>
            <person name="Giovannoni J.J."/>
            <person name="Weigel D."/>
            <person name="Usadel B."/>
            <person name="Fernie A.R."/>
        </authorList>
    </citation>
    <scope>NUCLEOTIDE SEQUENCE [LARGE SCALE GENOMIC DNA]</scope>
    <source>
        <strain evidence="2">cv. LA0716</strain>
    </source>
</reference>
<proteinExistence type="predicted"/>
<dbReference type="RefSeq" id="XP_015078281.1">
    <property type="nucleotide sequence ID" value="XM_015222795.1"/>
</dbReference>
<dbReference type="InterPro" id="IPR052343">
    <property type="entry name" value="Retrotransposon-Effector_Assoc"/>
</dbReference>
<reference evidence="3" key="2">
    <citation type="submission" date="2025-08" db="UniProtKB">
        <authorList>
            <consortium name="RefSeq"/>
        </authorList>
    </citation>
    <scope>IDENTIFICATION</scope>
</reference>
<dbReference type="Proteomes" id="UP000694930">
    <property type="component" value="Chromosome 6"/>
</dbReference>
<dbReference type="InterPro" id="IPR000477">
    <property type="entry name" value="RT_dom"/>
</dbReference>
<evidence type="ECO:0000313" key="3">
    <source>
        <dbReference type="RefSeq" id="XP_015078281.1"/>
    </source>
</evidence>
<feature type="domain" description="Reverse transcriptase" evidence="1">
    <location>
        <begin position="96"/>
        <end position="192"/>
    </location>
</feature>